<dbReference type="AlphaFoldDB" id="A0A8E0RTS7"/>
<evidence type="ECO:0000256" key="5">
    <source>
        <dbReference type="ARBA" id="ARBA00022676"/>
    </source>
</evidence>
<dbReference type="Proteomes" id="UP000728185">
    <property type="component" value="Unassembled WGS sequence"/>
</dbReference>
<evidence type="ECO:0000256" key="6">
    <source>
        <dbReference type="ARBA" id="ARBA00022679"/>
    </source>
</evidence>
<dbReference type="Pfam" id="PF02434">
    <property type="entry name" value="Fringe"/>
    <property type="match status" value="1"/>
</dbReference>
<comment type="pathway">
    <text evidence="2">Protein modification; protein glycosylation.</text>
</comment>
<dbReference type="Gene3D" id="3.90.550.50">
    <property type="match status" value="1"/>
</dbReference>
<accession>A0A8E0RTS7</accession>
<evidence type="ECO:0000256" key="10">
    <source>
        <dbReference type="ARBA" id="ARBA00022989"/>
    </source>
</evidence>
<dbReference type="GO" id="GO:0016020">
    <property type="term" value="C:membrane"/>
    <property type="evidence" value="ECO:0007669"/>
    <property type="project" value="UniProtKB-SubCell"/>
</dbReference>
<feature type="domain" description="Fringe-like glycosyltransferase" evidence="13">
    <location>
        <begin position="88"/>
        <end position="252"/>
    </location>
</feature>
<protein>
    <recommendedName>
        <fullName evidence="4">N-acetylgalactosaminide beta-1,3-galactosyltransferase</fullName>
        <ecNumber evidence="4">2.4.1.122</ecNumber>
    </recommendedName>
</protein>
<dbReference type="PANTHER" id="PTHR23033:SF8">
    <property type="entry name" value="HEXOSYLTRANSFERASE"/>
    <property type="match status" value="1"/>
</dbReference>
<dbReference type="EMBL" id="LUCM01008045">
    <property type="protein sequence ID" value="KAA0189054.1"/>
    <property type="molecule type" value="Genomic_DNA"/>
</dbReference>
<evidence type="ECO:0000256" key="1">
    <source>
        <dbReference type="ARBA" id="ARBA00004606"/>
    </source>
</evidence>
<sequence>MGFGEGINVKRLKGVQNFFTLPPVDFDAIKSQRRNICMVLFGMIVMKSTFIIIERCGSIHVERMLSRSTEVLFTLDSGNKSQTGRKPRIFCILLTTPANYEKRAIHAQNTWARRCTNWAFISTTKHAKLKLLEYNQTKPDKYGYLWSKMMDAYKALYHQADHYDYFFKADDDSYIVYENLEALVRKFSPNELIHTGRMMKDHVSPQFFSGGAGYLLSREALKAYVERGILSKDRPRQCNMADGPEDTRLGKFITLEHRPPHASGHQKQTPGEELFSSFSFPNS</sequence>
<keyword evidence="7" id="KW-0812">Transmembrane</keyword>
<comment type="caution">
    <text evidence="14">The sequence shown here is derived from an EMBL/GenBank/DDBJ whole genome shotgun (WGS) entry which is preliminary data.</text>
</comment>
<keyword evidence="6" id="KW-0808">Transferase</keyword>
<feature type="region of interest" description="Disordered" evidence="12">
    <location>
        <begin position="258"/>
        <end position="283"/>
    </location>
</feature>
<evidence type="ECO:0000256" key="2">
    <source>
        <dbReference type="ARBA" id="ARBA00004922"/>
    </source>
</evidence>
<keyword evidence="8" id="KW-0547">Nucleotide-binding</keyword>
<dbReference type="InterPro" id="IPR003378">
    <property type="entry name" value="Fringe-like_glycosylTrfase"/>
</dbReference>
<evidence type="ECO:0000259" key="13">
    <source>
        <dbReference type="Pfam" id="PF02434"/>
    </source>
</evidence>
<dbReference type="OrthoDB" id="414175at2759"/>
<dbReference type="InterPro" id="IPR026050">
    <property type="entry name" value="C1GALT1/C1GALT1_chp1"/>
</dbReference>
<evidence type="ECO:0000256" key="3">
    <source>
        <dbReference type="ARBA" id="ARBA00006462"/>
    </source>
</evidence>
<organism evidence="14 15">
    <name type="scientific">Fasciolopsis buskii</name>
    <dbReference type="NCBI Taxonomy" id="27845"/>
    <lineage>
        <taxon>Eukaryota</taxon>
        <taxon>Metazoa</taxon>
        <taxon>Spiralia</taxon>
        <taxon>Lophotrochozoa</taxon>
        <taxon>Platyhelminthes</taxon>
        <taxon>Trematoda</taxon>
        <taxon>Digenea</taxon>
        <taxon>Plagiorchiida</taxon>
        <taxon>Echinostomata</taxon>
        <taxon>Echinostomatoidea</taxon>
        <taxon>Fasciolidae</taxon>
        <taxon>Fasciolopsis</taxon>
    </lineage>
</organism>
<evidence type="ECO:0000256" key="7">
    <source>
        <dbReference type="ARBA" id="ARBA00022692"/>
    </source>
</evidence>
<evidence type="ECO:0000256" key="11">
    <source>
        <dbReference type="ARBA" id="ARBA00023136"/>
    </source>
</evidence>
<keyword evidence="10" id="KW-1133">Transmembrane helix</keyword>
<evidence type="ECO:0000313" key="14">
    <source>
        <dbReference type="EMBL" id="KAA0189054.1"/>
    </source>
</evidence>
<reference evidence="14" key="1">
    <citation type="submission" date="2019-05" db="EMBL/GenBank/DDBJ databases">
        <title>Annotation for the trematode Fasciolopsis buski.</title>
        <authorList>
            <person name="Choi Y.-J."/>
        </authorList>
    </citation>
    <scope>NUCLEOTIDE SEQUENCE</scope>
    <source>
        <strain evidence="14">HT</strain>
        <tissue evidence="14">Whole worm</tissue>
    </source>
</reference>
<evidence type="ECO:0000256" key="8">
    <source>
        <dbReference type="ARBA" id="ARBA00022741"/>
    </source>
</evidence>
<proteinExistence type="inferred from homology"/>
<gene>
    <name evidence="14" type="ORF">FBUS_06962</name>
</gene>
<comment type="subcellular location">
    <subcellularLocation>
        <location evidence="1">Membrane</location>
        <topology evidence="1">Single-pass type II membrane protein</topology>
    </subcellularLocation>
</comment>
<evidence type="ECO:0000313" key="15">
    <source>
        <dbReference type="Proteomes" id="UP000728185"/>
    </source>
</evidence>
<keyword evidence="15" id="KW-1185">Reference proteome</keyword>
<evidence type="ECO:0000256" key="12">
    <source>
        <dbReference type="SAM" id="MobiDB-lite"/>
    </source>
</evidence>
<dbReference type="GO" id="GO:0016263">
    <property type="term" value="F:glycoprotein-N-acetylgalactosamine 3-beta-galactosyltransferase activity"/>
    <property type="evidence" value="ECO:0007669"/>
    <property type="project" value="UniProtKB-EC"/>
</dbReference>
<comment type="similarity">
    <text evidence="3">Belongs to the glycosyltransferase 31 family. Beta3-Gal-T subfamily.</text>
</comment>
<keyword evidence="5" id="KW-0328">Glycosyltransferase</keyword>
<dbReference type="GO" id="GO:0000166">
    <property type="term" value="F:nucleotide binding"/>
    <property type="evidence" value="ECO:0007669"/>
    <property type="project" value="UniProtKB-KW"/>
</dbReference>
<evidence type="ECO:0000256" key="9">
    <source>
        <dbReference type="ARBA" id="ARBA00022968"/>
    </source>
</evidence>
<keyword evidence="11" id="KW-0472">Membrane</keyword>
<name>A0A8E0RTS7_9TREM</name>
<dbReference type="PANTHER" id="PTHR23033">
    <property type="entry name" value="BETA1,3-GALACTOSYLTRANSFERASE"/>
    <property type="match status" value="1"/>
</dbReference>
<dbReference type="EC" id="2.4.1.122" evidence="4"/>
<keyword evidence="9" id="KW-0735">Signal-anchor</keyword>
<evidence type="ECO:0000256" key="4">
    <source>
        <dbReference type="ARBA" id="ARBA00012557"/>
    </source>
</evidence>